<evidence type="ECO:0000256" key="4">
    <source>
        <dbReference type="SAM" id="SignalP"/>
    </source>
</evidence>
<dbReference type="InterPro" id="IPR044925">
    <property type="entry name" value="His-Me_finger_sf"/>
</dbReference>
<evidence type="ECO:0000313" key="7">
    <source>
        <dbReference type="Proteomes" id="UP000664904"/>
    </source>
</evidence>
<dbReference type="RefSeq" id="WP_208841774.1">
    <property type="nucleotide sequence ID" value="NZ_CP072133.1"/>
</dbReference>
<feature type="chain" id="PRO_5037629854" evidence="4">
    <location>
        <begin position="24"/>
        <end position="545"/>
    </location>
</feature>
<feature type="signal peptide" evidence="4">
    <location>
        <begin position="1"/>
        <end position="23"/>
    </location>
</feature>
<proteinExistence type="inferred from homology"/>
<dbReference type="InterPro" id="IPR003305">
    <property type="entry name" value="CenC_carb-bd"/>
</dbReference>
<name>A0A975HJP0_9GAMM</name>
<protein>
    <submittedName>
        <fullName evidence="6">Endonuclease</fullName>
    </submittedName>
</protein>
<evidence type="ECO:0000259" key="5">
    <source>
        <dbReference type="Pfam" id="PF02018"/>
    </source>
</evidence>
<gene>
    <name evidence="6" type="ORF">J5O05_08935</name>
</gene>
<dbReference type="Pfam" id="PF04231">
    <property type="entry name" value="Endonuclease_1"/>
    <property type="match status" value="1"/>
</dbReference>
<dbReference type="EMBL" id="CP072133">
    <property type="protein sequence ID" value="QTH70178.1"/>
    <property type="molecule type" value="Genomic_DNA"/>
</dbReference>
<evidence type="ECO:0000256" key="1">
    <source>
        <dbReference type="ARBA" id="ARBA00006429"/>
    </source>
</evidence>
<organism evidence="6 7">
    <name type="scientific">Pseudoalteromonas xiamenensis</name>
    <dbReference type="NCBI Taxonomy" id="882626"/>
    <lineage>
        <taxon>Bacteria</taxon>
        <taxon>Pseudomonadati</taxon>
        <taxon>Pseudomonadota</taxon>
        <taxon>Gammaproteobacteria</taxon>
        <taxon>Alteromonadales</taxon>
        <taxon>Pseudoalteromonadaceae</taxon>
        <taxon>Pseudoalteromonas</taxon>
    </lineage>
</organism>
<dbReference type="GO" id="GO:0016798">
    <property type="term" value="F:hydrolase activity, acting on glycosyl bonds"/>
    <property type="evidence" value="ECO:0007669"/>
    <property type="project" value="InterPro"/>
</dbReference>
<dbReference type="PANTHER" id="PTHR33607:SF2">
    <property type="entry name" value="ENDONUCLEASE-1"/>
    <property type="match status" value="1"/>
</dbReference>
<sequence>MKHGNITKLLALSALSSAFMASADVANGGFETWSNGVPSNWSIIDSGINVTSTTQIVKAGQTAAKVTVNTGTQGDTDFLQDIAVEAGKSYTFSTWVYHTEGGIKARLIADGYQNYSDPFTLNQWQQISFNYTASASKTIQIGLRFYDVSGFDGSEVVYVDDFQPSETSTTPPPQSCSAHNVALTLTTDSYASETSWTLKAGSTQVASGNGYNNNATVTENFCLNDGDYTFTIFDAYGDGICCSYGNGNYALKEGSTELASGSSFTSQQSHNFTLGSGDTGGGDTGGNNGGDTTGYYASAQGLNGFALKTALYNIINNHQNQGYSAIWNFYDQYERDTYFEKDNSILDRYSEKPSGADSIHFTAVTDQCGTYSTEGGCYNREHSFPKSWFGGTVEPMHSDVHHIFATDGYVNSKRSNYPYGEVASASYVSSNGSKLGSASTSLGYTGTVFEPIDAFKGDFARAYFYMATRYQNVISTWEKNTTYSDAVLNGTSDVVFEPWVINMLKRWHQNDPVDAIERARNDAAFNHQGNRNPYVDHPEYVEAIW</sequence>
<keyword evidence="6" id="KW-0255">Endonuclease</keyword>
<dbReference type="GO" id="GO:0004519">
    <property type="term" value="F:endonuclease activity"/>
    <property type="evidence" value="ECO:0007669"/>
    <property type="project" value="UniProtKB-KW"/>
</dbReference>
<dbReference type="Pfam" id="PF02018">
    <property type="entry name" value="CBM_4_9"/>
    <property type="match status" value="1"/>
</dbReference>
<dbReference type="Gene3D" id="2.60.120.260">
    <property type="entry name" value="Galactose-binding domain-like"/>
    <property type="match status" value="1"/>
</dbReference>
<keyword evidence="3" id="KW-0378">Hydrolase</keyword>
<evidence type="ECO:0000313" key="6">
    <source>
        <dbReference type="EMBL" id="QTH70178.1"/>
    </source>
</evidence>
<dbReference type="InterPro" id="IPR008979">
    <property type="entry name" value="Galactose-bd-like_sf"/>
</dbReference>
<accession>A0A975HJP0</accession>
<dbReference type="KEGG" id="pxi:J5O05_08935"/>
<dbReference type="AlphaFoldDB" id="A0A975HJP0"/>
<evidence type="ECO:0000256" key="2">
    <source>
        <dbReference type="ARBA" id="ARBA00022722"/>
    </source>
</evidence>
<reference evidence="6" key="1">
    <citation type="submission" date="2021-03" db="EMBL/GenBank/DDBJ databases">
        <title>Complete Genome of Pseudoalteromonas xiamenensis STKMTI.2, a new potential marine bacterium producing anti-Vibrio compounds.</title>
        <authorList>
            <person name="Handayani D.P."/>
            <person name="Isnansetyo A."/>
            <person name="Istiqomah I."/>
            <person name="Jumina J."/>
        </authorList>
    </citation>
    <scope>NUCLEOTIDE SEQUENCE</scope>
    <source>
        <strain evidence="6">STKMTI.2</strain>
    </source>
</reference>
<keyword evidence="4" id="KW-0732">Signal</keyword>
<dbReference type="SUPFAM" id="SSF54060">
    <property type="entry name" value="His-Me finger endonucleases"/>
    <property type="match status" value="1"/>
</dbReference>
<dbReference type="Proteomes" id="UP000664904">
    <property type="component" value="Chromosome"/>
</dbReference>
<evidence type="ECO:0000256" key="3">
    <source>
        <dbReference type="ARBA" id="ARBA00022801"/>
    </source>
</evidence>
<feature type="domain" description="CBM-cenC" evidence="5">
    <location>
        <begin position="25"/>
        <end position="137"/>
    </location>
</feature>
<keyword evidence="2" id="KW-0540">Nuclease</keyword>
<dbReference type="InterPro" id="IPR007346">
    <property type="entry name" value="Endonuclease-I"/>
</dbReference>
<dbReference type="SUPFAM" id="SSF49785">
    <property type="entry name" value="Galactose-binding domain-like"/>
    <property type="match status" value="1"/>
</dbReference>
<comment type="similarity">
    <text evidence="1">Belongs to the EndA/NucM nuclease family.</text>
</comment>
<keyword evidence="7" id="KW-1185">Reference proteome</keyword>
<dbReference type="PANTHER" id="PTHR33607">
    <property type="entry name" value="ENDONUCLEASE-1"/>
    <property type="match status" value="1"/>
</dbReference>